<dbReference type="InterPro" id="IPR050242">
    <property type="entry name" value="JAMM_MPN+_peptidase_M67A"/>
</dbReference>
<dbReference type="Proteomes" id="UP001327957">
    <property type="component" value="Unassembled WGS sequence"/>
</dbReference>
<evidence type="ECO:0000256" key="2">
    <source>
        <dbReference type="ARBA" id="ARBA00011098"/>
    </source>
</evidence>
<keyword evidence="6" id="KW-0736">Signalosome</keyword>
<name>A0AAV9SW92_9PEZI</name>
<dbReference type="GO" id="GO:0000338">
    <property type="term" value="P:protein deneddylation"/>
    <property type="evidence" value="ECO:0007669"/>
    <property type="project" value="UniProtKB-ARBA"/>
</dbReference>
<sequence length="392" mass="43551">MAGRRPEYHDENDRQEGQATSPTLPRTSTFTSAIAISCKQILLAQNRADKMETALKSWELDNNVKLVDPKRDALYNLDLDAQKEAMNARPWSLNPNHFKNVRISAVALIKMVMHARSGGNLEVMGLMQGYVNGDTFIVTDAFRLPVEGTETRVNAQGDAEEYMVEYLSLCREQGRMENVVGWYHSHPGYGCWLSGIDVGTQALQQQFQEPFLAVVIDPDRTINAGKVDIGAFRTYPENYVKEKEGGGGAVTSDGWQEVPLAKAAEFGAHASKYYSLEVSHFKSTLESHLLELLWHKYWVQTLSQSPLITNRDYGNKQMLDLASRIKETTTQVARQARGASGPNAHIVGTRKVDGLIAKLVKDSNTVATQERTGLVSMEVKKKIFNDVGANAS</sequence>
<evidence type="ECO:0000259" key="11">
    <source>
        <dbReference type="PROSITE" id="PS50249"/>
    </source>
</evidence>
<feature type="compositionally biased region" description="Basic and acidic residues" evidence="10">
    <location>
        <begin position="1"/>
        <end position="16"/>
    </location>
</feature>
<evidence type="ECO:0000256" key="1">
    <source>
        <dbReference type="ARBA" id="ARBA00006008"/>
    </source>
</evidence>
<dbReference type="CDD" id="cd08069">
    <property type="entry name" value="MPN_RPN11_CSN5"/>
    <property type="match status" value="1"/>
</dbReference>
<dbReference type="Pfam" id="PF01398">
    <property type="entry name" value="JAB"/>
    <property type="match status" value="1"/>
</dbReference>
<comment type="caution">
    <text evidence="12">The sequence shown here is derived from an EMBL/GenBank/DDBJ whole genome shotgun (WGS) entry which is preliminary data.</text>
</comment>
<evidence type="ECO:0000256" key="3">
    <source>
        <dbReference type="ARBA" id="ARBA00014880"/>
    </source>
</evidence>
<dbReference type="PROSITE" id="PS50249">
    <property type="entry name" value="MPN"/>
    <property type="match status" value="1"/>
</dbReference>
<comment type="similarity">
    <text evidence="1">Belongs to the peptidase M67A family. CSN5 subfamily.</text>
</comment>
<dbReference type="EMBL" id="JASAOK010000053">
    <property type="protein sequence ID" value="KAK6207923.1"/>
    <property type="molecule type" value="Genomic_DNA"/>
</dbReference>
<evidence type="ECO:0000256" key="7">
    <source>
        <dbReference type="ARBA" id="ARBA00022801"/>
    </source>
</evidence>
<dbReference type="InterPro" id="IPR040961">
    <property type="entry name" value="CSN5_C"/>
</dbReference>
<dbReference type="Gene3D" id="3.40.140.10">
    <property type="entry name" value="Cytidine Deaminase, domain 2"/>
    <property type="match status" value="1"/>
</dbReference>
<reference evidence="12 13" key="1">
    <citation type="submission" date="2023-04" db="EMBL/GenBank/DDBJ databases">
        <title>Colletotrichum tabacum stain YC1 causing leaf anthracnose on Nicotiana tabacum(L.) cv.</title>
        <authorList>
            <person name="Ji Z."/>
            <person name="Wang M."/>
            <person name="Zhang J."/>
            <person name="Wang N."/>
            <person name="Zhou Z."/>
        </authorList>
    </citation>
    <scope>NUCLEOTIDE SEQUENCE [LARGE SCALE GENOMIC DNA]</scope>
    <source>
        <strain evidence="12 13">YC1</strain>
    </source>
</reference>
<proteinExistence type="inferred from homology"/>
<keyword evidence="9" id="KW-0482">Metalloprotease</keyword>
<keyword evidence="4" id="KW-0645">Protease</keyword>
<dbReference type="GO" id="GO:0046872">
    <property type="term" value="F:metal ion binding"/>
    <property type="evidence" value="ECO:0007669"/>
    <property type="project" value="UniProtKB-KW"/>
</dbReference>
<evidence type="ECO:0000313" key="12">
    <source>
        <dbReference type="EMBL" id="KAK6207923.1"/>
    </source>
</evidence>
<evidence type="ECO:0000256" key="10">
    <source>
        <dbReference type="SAM" id="MobiDB-lite"/>
    </source>
</evidence>
<organism evidence="12 13">
    <name type="scientific">Colletotrichum tabaci</name>
    <dbReference type="NCBI Taxonomy" id="1209068"/>
    <lineage>
        <taxon>Eukaryota</taxon>
        <taxon>Fungi</taxon>
        <taxon>Dikarya</taxon>
        <taxon>Ascomycota</taxon>
        <taxon>Pezizomycotina</taxon>
        <taxon>Sordariomycetes</taxon>
        <taxon>Hypocreomycetidae</taxon>
        <taxon>Glomerellales</taxon>
        <taxon>Glomerellaceae</taxon>
        <taxon>Colletotrichum</taxon>
        <taxon>Colletotrichum destructivum species complex</taxon>
    </lineage>
</organism>
<dbReference type="GO" id="GO:0008180">
    <property type="term" value="C:COP9 signalosome"/>
    <property type="evidence" value="ECO:0007669"/>
    <property type="project" value="UniProtKB-KW"/>
</dbReference>
<dbReference type="SMART" id="SM00232">
    <property type="entry name" value="JAB_MPN"/>
    <property type="match status" value="1"/>
</dbReference>
<dbReference type="SUPFAM" id="SSF102712">
    <property type="entry name" value="JAB1/MPN domain"/>
    <property type="match status" value="1"/>
</dbReference>
<dbReference type="GO" id="GO:0006508">
    <property type="term" value="P:proteolysis"/>
    <property type="evidence" value="ECO:0007669"/>
    <property type="project" value="UniProtKB-KW"/>
</dbReference>
<evidence type="ECO:0000313" key="13">
    <source>
        <dbReference type="Proteomes" id="UP001327957"/>
    </source>
</evidence>
<comment type="subunit">
    <text evidence="2">Component of the COP9 signalosome (CSN) complex.</text>
</comment>
<dbReference type="GO" id="GO:0008237">
    <property type="term" value="F:metallopeptidase activity"/>
    <property type="evidence" value="ECO:0007669"/>
    <property type="project" value="UniProtKB-KW"/>
</dbReference>
<feature type="compositionally biased region" description="Polar residues" evidence="10">
    <location>
        <begin position="17"/>
        <end position="26"/>
    </location>
</feature>
<evidence type="ECO:0000256" key="9">
    <source>
        <dbReference type="ARBA" id="ARBA00023049"/>
    </source>
</evidence>
<dbReference type="InterPro" id="IPR037518">
    <property type="entry name" value="MPN"/>
</dbReference>
<evidence type="ECO:0000256" key="8">
    <source>
        <dbReference type="ARBA" id="ARBA00022833"/>
    </source>
</evidence>
<evidence type="ECO:0000256" key="5">
    <source>
        <dbReference type="ARBA" id="ARBA00022723"/>
    </source>
</evidence>
<dbReference type="FunFam" id="3.40.140.10:FF:000003">
    <property type="entry name" value="COP9 signalosome complex subunit 5"/>
    <property type="match status" value="1"/>
</dbReference>
<gene>
    <name evidence="12" type="ORF">QIS74_13004</name>
</gene>
<protein>
    <recommendedName>
        <fullName evidence="3">COP9 signalosome complex subunit 5</fullName>
    </recommendedName>
</protein>
<keyword evidence="5" id="KW-0479">Metal-binding</keyword>
<feature type="region of interest" description="Disordered" evidence="10">
    <location>
        <begin position="1"/>
        <end position="26"/>
    </location>
</feature>
<feature type="domain" description="MPN" evidence="11">
    <location>
        <begin position="101"/>
        <end position="238"/>
    </location>
</feature>
<keyword evidence="8" id="KW-0862">Zinc</keyword>
<dbReference type="AlphaFoldDB" id="A0AAV9SW92"/>
<accession>A0AAV9SW92</accession>
<dbReference type="InterPro" id="IPR000555">
    <property type="entry name" value="JAMM/MPN+_dom"/>
</dbReference>
<dbReference type="PANTHER" id="PTHR10410">
    <property type="entry name" value="EUKARYOTIC TRANSLATION INITIATION FACTOR 3 -RELATED"/>
    <property type="match status" value="1"/>
</dbReference>
<keyword evidence="13" id="KW-1185">Reference proteome</keyword>
<keyword evidence="7" id="KW-0378">Hydrolase</keyword>
<dbReference type="Pfam" id="PF18323">
    <property type="entry name" value="CSN5_C"/>
    <property type="match status" value="1"/>
</dbReference>
<evidence type="ECO:0000256" key="6">
    <source>
        <dbReference type="ARBA" id="ARBA00022790"/>
    </source>
</evidence>
<evidence type="ECO:0000256" key="4">
    <source>
        <dbReference type="ARBA" id="ARBA00022670"/>
    </source>
</evidence>